<feature type="region of interest" description="Disordered" evidence="1">
    <location>
        <begin position="74"/>
        <end position="95"/>
    </location>
</feature>
<dbReference type="AlphaFoldDB" id="A0A8J5LGG5"/>
<keyword evidence="3" id="KW-1185">Reference proteome</keyword>
<dbReference type="EMBL" id="JACMSC010000007">
    <property type="protein sequence ID" value="KAG6516664.1"/>
    <property type="molecule type" value="Genomic_DNA"/>
</dbReference>
<organism evidence="2 3">
    <name type="scientific">Zingiber officinale</name>
    <name type="common">Ginger</name>
    <name type="synonym">Amomum zingiber</name>
    <dbReference type="NCBI Taxonomy" id="94328"/>
    <lineage>
        <taxon>Eukaryota</taxon>
        <taxon>Viridiplantae</taxon>
        <taxon>Streptophyta</taxon>
        <taxon>Embryophyta</taxon>
        <taxon>Tracheophyta</taxon>
        <taxon>Spermatophyta</taxon>
        <taxon>Magnoliopsida</taxon>
        <taxon>Liliopsida</taxon>
        <taxon>Zingiberales</taxon>
        <taxon>Zingiberaceae</taxon>
        <taxon>Zingiber</taxon>
    </lineage>
</organism>
<gene>
    <name evidence="2" type="ORF">ZIOFF_027137</name>
</gene>
<dbReference type="CDD" id="cd09272">
    <property type="entry name" value="RNase_HI_RT_Ty1"/>
    <property type="match status" value="1"/>
</dbReference>
<sequence length="241" mass="26951">MELNRYEVEDEMYVEKVLNNFLLKFDYIVAVLQEKMPTEELHGSLILHESRIHERLENSMKKDSTEKVLQALTLKNNEQGQSNNGGGDSHARGRNFRARGRGGCGNYQGCGRAKKILRYIKGTQGDGILYARGEPVELLGYTDSDWAGDIVERKSTSGYAFFIISGVFSWSSKKQPVIVLSTAEAEYIVASNCDTQAHRCHGKVRKHGINRRGEELELARGPGRCLMALLADRGREGSGRV</sequence>
<dbReference type="Proteomes" id="UP000734854">
    <property type="component" value="Unassembled WGS sequence"/>
</dbReference>
<proteinExistence type="predicted"/>
<name>A0A8J5LGG5_ZINOF</name>
<dbReference type="PANTHER" id="PTHR11439:SF517">
    <property type="entry name" value="CYSTEINE-RICH RLK (RECEPTOR-LIKE PROTEIN KINASE) 8"/>
    <property type="match status" value="1"/>
</dbReference>
<evidence type="ECO:0000256" key="1">
    <source>
        <dbReference type="SAM" id="MobiDB-lite"/>
    </source>
</evidence>
<evidence type="ECO:0000313" key="2">
    <source>
        <dbReference type="EMBL" id="KAG6516664.1"/>
    </source>
</evidence>
<dbReference type="PANTHER" id="PTHR11439">
    <property type="entry name" value="GAG-POL-RELATED RETROTRANSPOSON"/>
    <property type="match status" value="1"/>
</dbReference>
<accession>A0A8J5LGG5</accession>
<reference evidence="2 3" key="1">
    <citation type="submission" date="2020-08" db="EMBL/GenBank/DDBJ databases">
        <title>Plant Genome Project.</title>
        <authorList>
            <person name="Zhang R.-G."/>
        </authorList>
    </citation>
    <scope>NUCLEOTIDE SEQUENCE [LARGE SCALE GENOMIC DNA]</scope>
    <source>
        <tissue evidence="2">Rhizome</tissue>
    </source>
</reference>
<comment type="caution">
    <text evidence="2">The sequence shown here is derived from an EMBL/GenBank/DDBJ whole genome shotgun (WGS) entry which is preliminary data.</text>
</comment>
<protein>
    <submittedName>
        <fullName evidence="2">Uncharacterized protein</fullName>
    </submittedName>
</protein>
<evidence type="ECO:0000313" key="3">
    <source>
        <dbReference type="Proteomes" id="UP000734854"/>
    </source>
</evidence>